<feature type="region of interest" description="Disordered" evidence="1">
    <location>
        <begin position="1"/>
        <end position="25"/>
    </location>
</feature>
<reference evidence="2 3" key="1">
    <citation type="submission" date="2016-03" db="EMBL/GenBank/DDBJ databases">
        <title>Trachymyrmex septentrionalis WGS genome.</title>
        <authorList>
            <person name="Nygaard S."/>
            <person name="Hu H."/>
            <person name="Boomsma J."/>
            <person name="Zhang G."/>
        </authorList>
    </citation>
    <scope>NUCLEOTIDE SEQUENCE [LARGE SCALE GENOMIC DNA]</scope>
    <source>
        <strain evidence="2">Tsep2-gDNA-1</strain>
        <tissue evidence="2">Whole body</tissue>
    </source>
</reference>
<organism evidence="2 3">
    <name type="scientific">Trachymyrmex septentrionalis</name>
    <dbReference type="NCBI Taxonomy" id="34720"/>
    <lineage>
        <taxon>Eukaryota</taxon>
        <taxon>Metazoa</taxon>
        <taxon>Ecdysozoa</taxon>
        <taxon>Arthropoda</taxon>
        <taxon>Hexapoda</taxon>
        <taxon>Insecta</taxon>
        <taxon>Pterygota</taxon>
        <taxon>Neoptera</taxon>
        <taxon>Endopterygota</taxon>
        <taxon>Hymenoptera</taxon>
        <taxon>Apocrita</taxon>
        <taxon>Aculeata</taxon>
        <taxon>Formicoidea</taxon>
        <taxon>Formicidae</taxon>
        <taxon>Myrmicinae</taxon>
        <taxon>Trachymyrmex</taxon>
    </lineage>
</organism>
<feature type="region of interest" description="Disordered" evidence="1">
    <location>
        <begin position="61"/>
        <end position="94"/>
    </location>
</feature>
<proteinExistence type="predicted"/>
<dbReference type="EMBL" id="KQ981494">
    <property type="protein sequence ID" value="KYN40960.1"/>
    <property type="molecule type" value="Genomic_DNA"/>
</dbReference>
<evidence type="ECO:0000313" key="2">
    <source>
        <dbReference type="EMBL" id="KYN40960.1"/>
    </source>
</evidence>
<feature type="compositionally biased region" description="Basic residues" evidence="1">
    <location>
        <begin position="62"/>
        <end position="77"/>
    </location>
</feature>
<keyword evidence="3" id="KW-1185">Reference proteome</keyword>
<protein>
    <submittedName>
        <fullName evidence="2">Uncharacterized protein</fullName>
    </submittedName>
</protein>
<sequence length="94" mass="10638">MTLTRRYSPEAQFGPPRAKLSPAKLTEAERLPHFDTFSNGSLVQPSFNVSIRLCDLNAARRGDHHYRRGKHRSSKPRGLRDATKGTHARAQLFP</sequence>
<name>A0A151JYC8_9HYME</name>
<accession>A0A151JYC8</accession>
<dbReference type="Proteomes" id="UP000078541">
    <property type="component" value="Unassembled WGS sequence"/>
</dbReference>
<dbReference type="AlphaFoldDB" id="A0A151JYC8"/>
<gene>
    <name evidence="2" type="ORF">ALC56_04656</name>
</gene>
<evidence type="ECO:0000313" key="3">
    <source>
        <dbReference type="Proteomes" id="UP000078541"/>
    </source>
</evidence>
<evidence type="ECO:0000256" key="1">
    <source>
        <dbReference type="SAM" id="MobiDB-lite"/>
    </source>
</evidence>